<proteinExistence type="predicted"/>
<gene>
    <name evidence="2" type="ORF">PAP_09240</name>
</gene>
<sequence>MKEEHAVTVILITGLALSLITKSYIGIVFAALGIPLYLAYLAREQNILVKARLFDRDLFLMMGITLVIILAFKKFSDPRIGLISMAVVIPLAFLIWDRLKGRE</sequence>
<feature type="transmembrane region" description="Helical" evidence="1">
    <location>
        <begin position="23"/>
        <end position="41"/>
    </location>
</feature>
<dbReference type="EMBL" id="CP006019">
    <property type="protein sequence ID" value="AIF70226.1"/>
    <property type="molecule type" value="Genomic_DNA"/>
</dbReference>
<feature type="transmembrane region" description="Helical" evidence="1">
    <location>
        <begin position="53"/>
        <end position="72"/>
    </location>
</feature>
<dbReference type="eggNOG" id="arCOG05794">
    <property type="taxonomic scope" value="Archaea"/>
</dbReference>
<keyword evidence="1" id="KW-1133">Transmembrane helix</keyword>
<evidence type="ECO:0000313" key="2">
    <source>
        <dbReference type="EMBL" id="AIF70226.1"/>
    </source>
</evidence>
<dbReference type="AlphaFoldDB" id="A0A075LVP7"/>
<dbReference type="HOGENOM" id="CLU_174526_0_0_2"/>
<dbReference type="RefSeq" id="WP_048165697.1">
    <property type="nucleotide sequence ID" value="NZ_CP006019.1"/>
</dbReference>
<evidence type="ECO:0000256" key="1">
    <source>
        <dbReference type="SAM" id="Phobius"/>
    </source>
</evidence>
<organism evidence="2 3">
    <name type="scientific">Palaeococcus pacificus DY20341</name>
    <dbReference type="NCBI Taxonomy" id="1343739"/>
    <lineage>
        <taxon>Archaea</taxon>
        <taxon>Methanobacteriati</taxon>
        <taxon>Methanobacteriota</taxon>
        <taxon>Thermococci</taxon>
        <taxon>Thermococcales</taxon>
        <taxon>Thermococcaceae</taxon>
        <taxon>Palaeococcus</taxon>
    </lineage>
</organism>
<reference evidence="3" key="1">
    <citation type="submission" date="2013-06" db="EMBL/GenBank/DDBJ databases">
        <title>Complete Genome Sequence of Hyperthermophilic Palaeococcus pacificus DY20341T, Isolated from a Deep-Sea Hydrothermal Sediments.</title>
        <authorList>
            <person name="Zeng X."/>
            <person name="Shao Z."/>
        </authorList>
    </citation>
    <scope>NUCLEOTIDE SEQUENCE [LARGE SCALE GENOMIC DNA]</scope>
    <source>
        <strain evidence="3">DY20341</strain>
    </source>
</reference>
<evidence type="ECO:0000313" key="3">
    <source>
        <dbReference type="Proteomes" id="UP000027981"/>
    </source>
</evidence>
<protein>
    <submittedName>
        <fullName evidence="2">Uncharacterized protein</fullName>
    </submittedName>
</protein>
<dbReference type="GeneID" id="24842945"/>
<keyword evidence="1" id="KW-0472">Membrane</keyword>
<name>A0A075LVP7_9EURY</name>
<dbReference type="KEGG" id="ppac:PAP_09240"/>
<dbReference type="Proteomes" id="UP000027981">
    <property type="component" value="Chromosome"/>
</dbReference>
<keyword evidence="3" id="KW-1185">Reference proteome</keyword>
<keyword evidence="1" id="KW-0812">Transmembrane</keyword>
<reference evidence="2 3" key="2">
    <citation type="journal article" date="2015" name="Genome Announc.">
        <title>Complete Genome Sequence of Hyperthermophilic Piezophilic Archaeon Palaeococcus pacificus DY20341T, Isolated from Deep-Sea Hydrothermal Sediments.</title>
        <authorList>
            <person name="Zeng X."/>
            <person name="Jebbar M."/>
            <person name="Shao Z."/>
        </authorList>
    </citation>
    <scope>NUCLEOTIDE SEQUENCE [LARGE SCALE GENOMIC DNA]</scope>
    <source>
        <strain evidence="2 3">DY20341</strain>
    </source>
</reference>
<accession>A0A075LVP7</accession>
<feature type="transmembrane region" description="Helical" evidence="1">
    <location>
        <begin position="78"/>
        <end position="96"/>
    </location>
</feature>
<dbReference type="OrthoDB" id="86247at2157"/>